<dbReference type="PANTHER" id="PTHR10663:SF388">
    <property type="entry name" value="GOLGI-SPECIFIC BREFELDIN A-RESISTANCE GUANINE NUCLEOTIDE EXCHANGE FACTOR 1"/>
    <property type="match status" value="1"/>
</dbReference>
<dbReference type="GO" id="GO:0032012">
    <property type="term" value="P:regulation of ARF protein signal transduction"/>
    <property type="evidence" value="ECO:0007669"/>
    <property type="project" value="InterPro"/>
</dbReference>
<dbReference type="SUPFAM" id="SSF48371">
    <property type="entry name" value="ARM repeat"/>
    <property type="match status" value="1"/>
</dbReference>
<feature type="region of interest" description="Disordered" evidence="1">
    <location>
        <begin position="216"/>
        <end position="235"/>
    </location>
</feature>
<name>A0A0C3GAG6_PILCF</name>
<dbReference type="STRING" id="765440.A0A0C3GAG6"/>
<gene>
    <name evidence="3" type="ORF">PILCRDRAFT_815178</name>
</gene>
<dbReference type="GO" id="GO:0005794">
    <property type="term" value="C:Golgi apparatus"/>
    <property type="evidence" value="ECO:0007669"/>
    <property type="project" value="UniProtKB-ARBA"/>
</dbReference>
<dbReference type="Pfam" id="PF23325">
    <property type="entry name" value="TPR_28"/>
    <property type="match status" value="1"/>
</dbReference>
<dbReference type="Proteomes" id="UP000054166">
    <property type="component" value="Unassembled WGS sequence"/>
</dbReference>
<dbReference type="Pfam" id="PF01369">
    <property type="entry name" value="Sec7"/>
    <property type="match status" value="1"/>
</dbReference>
<dbReference type="InterPro" id="IPR032691">
    <property type="entry name" value="Mon2/Sec7/BIG1-like_HUS"/>
</dbReference>
<protein>
    <recommendedName>
        <fullName evidence="2">SEC7 domain-containing protein</fullName>
    </recommendedName>
</protein>
<dbReference type="Gene3D" id="1.10.1000.11">
    <property type="entry name" value="Arf Nucleotide-binding Site Opener,domain 2"/>
    <property type="match status" value="1"/>
</dbReference>
<dbReference type="GO" id="GO:0016192">
    <property type="term" value="P:vesicle-mediated transport"/>
    <property type="evidence" value="ECO:0007669"/>
    <property type="project" value="UniProtKB-ARBA"/>
</dbReference>
<keyword evidence="4" id="KW-1185">Reference proteome</keyword>
<proteinExistence type="predicted"/>
<reference evidence="3 4" key="1">
    <citation type="submission" date="2014-04" db="EMBL/GenBank/DDBJ databases">
        <authorList>
            <consortium name="DOE Joint Genome Institute"/>
            <person name="Kuo A."/>
            <person name="Tarkka M."/>
            <person name="Buscot F."/>
            <person name="Kohler A."/>
            <person name="Nagy L.G."/>
            <person name="Floudas D."/>
            <person name="Copeland A."/>
            <person name="Barry K.W."/>
            <person name="Cichocki N."/>
            <person name="Veneault-Fourrey C."/>
            <person name="LaButti K."/>
            <person name="Lindquist E.A."/>
            <person name="Lipzen A."/>
            <person name="Lundell T."/>
            <person name="Morin E."/>
            <person name="Murat C."/>
            <person name="Sun H."/>
            <person name="Tunlid A."/>
            <person name="Henrissat B."/>
            <person name="Grigoriev I.V."/>
            <person name="Hibbett D.S."/>
            <person name="Martin F."/>
            <person name="Nordberg H.P."/>
            <person name="Cantor M.N."/>
            <person name="Hua S.X."/>
        </authorList>
    </citation>
    <scope>NUCLEOTIDE SEQUENCE [LARGE SCALE GENOMIC DNA]</scope>
    <source>
        <strain evidence="3 4">F 1598</strain>
    </source>
</reference>
<dbReference type="HOGENOM" id="CLU_001204_3_1_1"/>
<dbReference type="InterPro" id="IPR056604">
    <property type="entry name" value="GBF1-like_TPR"/>
</dbReference>
<evidence type="ECO:0000259" key="2">
    <source>
        <dbReference type="PROSITE" id="PS50190"/>
    </source>
</evidence>
<dbReference type="Gene3D" id="1.10.220.20">
    <property type="match status" value="1"/>
</dbReference>
<dbReference type="InParanoid" id="A0A0C3GAG6"/>
<dbReference type="EMBL" id="KN832979">
    <property type="protein sequence ID" value="KIM87606.1"/>
    <property type="molecule type" value="Genomic_DNA"/>
</dbReference>
<dbReference type="GO" id="GO:0005085">
    <property type="term" value="F:guanyl-nucleotide exchange factor activity"/>
    <property type="evidence" value="ECO:0007669"/>
    <property type="project" value="InterPro"/>
</dbReference>
<dbReference type="FunFam" id="1.10.1000.11:FF:000002">
    <property type="entry name" value="Cytohesin 1"/>
    <property type="match status" value="1"/>
</dbReference>
<evidence type="ECO:0000313" key="3">
    <source>
        <dbReference type="EMBL" id="KIM87606.1"/>
    </source>
</evidence>
<dbReference type="InterPro" id="IPR035999">
    <property type="entry name" value="Sec7_dom_sf"/>
</dbReference>
<dbReference type="Pfam" id="PF12783">
    <property type="entry name" value="Sec7-like_HUS"/>
    <property type="match status" value="1"/>
</dbReference>
<dbReference type="OrthoDB" id="10258608at2759"/>
<evidence type="ECO:0000313" key="4">
    <source>
        <dbReference type="Proteomes" id="UP000054166"/>
    </source>
</evidence>
<organism evidence="3 4">
    <name type="scientific">Piloderma croceum (strain F 1598)</name>
    <dbReference type="NCBI Taxonomy" id="765440"/>
    <lineage>
        <taxon>Eukaryota</taxon>
        <taxon>Fungi</taxon>
        <taxon>Dikarya</taxon>
        <taxon>Basidiomycota</taxon>
        <taxon>Agaricomycotina</taxon>
        <taxon>Agaricomycetes</taxon>
        <taxon>Agaricomycetidae</taxon>
        <taxon>Atheliales</taxon>
        <taxon>Atheliaceae</taxon>
        <taxon>Piloderma</taxon>
    </lineage>
</organism>
<dbReference type="SMART" id="SM00222">
    <property type="entry name" value="Sec7"/>
    <property type="match status" value="1"/>
</dbReference>
<dbReference type="InterPro" id="IPR000904">
    <property type="entry name" value="Sec7_dom"/>
</dbReference>
<evidence type="ECO:0000256" key="1">
    <source>
        <dbReference type="SAM" id="MobiDB-lite"/>
    </source>
</evidence>
<sequence>MAGFQELKRTIRDVDDIENVSLPTLLAPFFAIIRSPLSTGPITSAALSSLHSFFVCGLISSNSVSLDVALTEFSSTVSHCKFEASDSSGDEVVLLRIMTVIQDCMCSNTIGRQLGDIEVCEMLETVLTTCCQMRLSETLRRSSESTMHALVRTIFTRLHYLDPGTEEAKLQMTDDDTQEGEIKLTVPPSAGPTDLAVFEVNRDEQEVTMDNLTIIEKERNSDEAESQEGSVSVGPKPEYGLPAIIELLRVLINILDPNDQVHTDSTRLTALGILNAAFEVSGSRIGDYPSLQTLVIDPGCKFLFQLARSENTAVLHSTLRTISTVFETMRKHLKLQQELFLAFTIDRLAPPVVSTPHLNKKGTFSPRPTTPASSTPTLVSEADPETGRESPAPARHPKASPARGETRDLILETLGQISRHSSFMVDLYTNYDCDINCENLFERLVDFLTKGVYPAHYTGGLESQQQNSQYLCLDMLLRFVNDMVARAEGTSQLWHSEFTAPEELMHSKSQKQLVLTGAARFNARPKTGLAFLEENKLIYADLSPNVSKAHSLATFLKNCTRLDKRLLGDFISKPDNIEILKAFIGLFDFKNKPIAEAMREMLEAFRLPGEAQQIARITETFASIYFASEPAEIRSEDAVYVLAYSVIMLNTDLHNPQVRKRMTIEEYRRNLRGVNDGANFSPEYLQNIYDSIRKREIIMPEEHTGQLGFEYAWKELLARSRISGDLMICDSSLFDVDMFKSCWKPVISAITYAFISFDDDYVIQRAIAGFRQCATLAGRFDLPDVFDFVVVSLSQATSLLSDGLPTLVPNYPVVEVDGQPVTVSSLSVKFGTNFKGQLAAVVLFNIVNGNGNALREGWTQIFEMFQNLFLHSVLPTRMLQMEDFLGGVSMIPLRGSQPPRPQARNEGGLLSALSSYLMTPYGSSSDTLVPDATDADVENTLCTIDCITSCRLDELYGQIMHLDLEALIAAVRALEALAHERTVARLKQESDEIATTFNTSLATDGAYSVPYDPASVFLLETMVSVACQTPQHIEDLWPIVFEHLSALLSASAQYSVLLIERAVVGLLRLCLILAQKPSLRDQIYVSFDILSGLPSTVAASVAEQVISGVNLIVQNHRDIISSQTEWNLVFALIRSTMSHPEAARVSFELITHLASEGPDQFVTVDNFGGLITLLDDFATSASFSVEMHQDQARPTKPLDPSKLPAIERGHKSIDLLFDLKKFIPLFMESSHIQRSQAWRQLCLPLVSSLSRQSTNASREVRHSAISQLQRLLLGPYMIYDEKDHNQVDEIFNRVVFPLLDELLKQPVFLRDPKGMSETRLRASALLCKAFMHFEVRDNRPEVDIRLLWIQVLDLLDRLMNVDKKDQLYEAVPESLKNVVLVMNAAEILVPPSADDHRNERQRTLWSATQERMDRFLPGFLAEVISIPPMQPTPQELPTPAVPTS</sequence>
<reference evidence="4" key="2">
    <citation type="submission" date="2015-01" db="EMBL/GenBank/DDBJ databases">
        <title>Evolutionary Origins and Diversification of the Mycorrhizal Mutualists.</title>
        <authorList>
            <consortium name="DOE Joint Genome Institute"/>
            <consortium name="Mycorrhizal Genomics Consortium"/>
            <person name="Kohler A."/>
            <person name="Kuo A."/>
            <person name="Nagy L.G."/>
            <person name="Floudas D."/>
            <person name="Copeland A."/>
            <person name="Barry K.W."/>
            <person name="Cichocki N."/>
            <person name="Veneault-Fourrey C."/>
            <person name="LaButti K."/>
            <person name="Lindquist E.A."/>
            <person name="Lipzen A."/>
            <person name="Lundell T."/>
            <person name="Morin E."/>
            <person name="Murat C."/>
            <person name="Riley R."/>
            <person name="Ohm R."/>
            <person name="Sun H."/>
            <person name="Tunlid A."/>
            <person name="Henrissat B."/>
            <person name="Grigoriev I.V."/>
            <person name="Hibbett D.S."/>
            <person name="Martin F."/>
        </authorList>
    </citation>
    <scope>NUCLEOTIDE SEQUENCE [LARGE SCALE GENOMIC DNA]</scope>
    <source>
        <strain evidence="4">F 1598</strain>
    </source>
</reference>
<dbReference type="PANTHER" id="PTHR10663">
    <property type="entry name" value="GUANYL-NUCLEOTIDE EXCHANGE FACTOR"/>
    <property type="match status" value="1"/>
</dbReference>
<dbReference type="FunCoup" id="A0A0C3GAG6">
    <property type="interactions" value="588"/>
</dbReference>
<feature type="domain" description="SEC7" evidence="2">
    <location>
        <begin position="503"/>
        <end position="695"/>
    </location>
</feature>
<feature type="compositionally biased region" description="Low complexity" evidence="1">
    <location>
        <begin position="365"/>
        <end position="380"/>
    </location>
</feature>
<accession>A0A0C3GAG6</accession>
<dbReference type="CDD" id="cd00171">
    <property type="entry name" value="Sec7"/>
    <property type="match status" value="1"/>
</dbReference>
<dbReference type="InterPro" id="IPR023394">
    <property type="entry name" value="Sec7_C_sf"/>
</dbReference>
<feature type="region of interest" description="Disordered" evidence="1">
    <location>
        <begin position="356"/>
        <end position="406"/>
    </location>
</feature>
<dbReference type="PROSITE" id="PS50190">
    <property type="entry name" value="SEC7"/>
    <property type="match status" value="1"/>
</dbReference>
<dbReference type="InterPro" id="IPR016024">
    <property type="entry name" value="ARM-type_fold"/>
</dbReference>
<dbReference type="SUPFAM" id="SSF48425">
    <property type="entry name" value="Sec7 domain"/>
    <property type="match status" value="1"/>
</dbReference>